<comment type="caution">
    <text evidence="2">The sequence shown here is derived from an EMBL/GenBank/DDBJ whole genome shotgun (WGS) entry which is preliminary data.</text>
</comment>
<protein>
    <submittedName>
        <fullName evidence="2">Uncharacterized protein</fullName>
    </submittedName>
</protein>
<feature type="signal peptide" evidence="1">
    <location>
        <begin position="1"/>
        <end position="17"/>
    </location>
</feature>
<dbReference type="AlphaFoldDB" id="A0A8J8W6C4"/>
<evidence type="ECO:0000256" key="1">
    <source>
        <dbReference type="SAM" id="SignalP"/>
    </source>
</evidence>
<accession>A0A8J8W6C4</accession>
<reference evidence="2" key="1">
    <citation type="journal article" date="2020" name="Front. Microbiol.">
        <title>Gene regulatory networks of Penicillium echinulatum 2HH and Penicillium oxalicum 114-2 inferred by a computational biology approach.</title>
        <authorList>
            <person name="Lenz A.R."/>
            <person name="Galan-Vasquez E."/>
            <person name="Balbinot E."/>
            <person name="De Abreu F.P."/>
            <person name="De Oliveira N.S."/>
            <person name="Da Rosa L.O."/>
            <person name="De Avila E Silva S."/>
            <person name="Camassola M."/>
            <person name="Dillon A.J.P."/>
            <person name="Perez-Rueda E."/>
        </authorList>
    </citation>
    <scope>NUCLEOTIDE SEQUENCE</scope>
    <source>
        <strain evidence="2">S1M29</strain>
    </source>
</reference>
<keyword evidence="3" id="KW-1185">Reference proteome</keyword>
<proteinExistence type="predicted"/>
<sequence>MHATYLTLAAFAVAVAAVPDVPVPSGNPFEGGSYPFLSAGSSAVEDGGDDFMPAYEAAMQAMEIVQSASYSKSVSASMAASRQATSSTKAAPTQAFDQVEKATGASQAWSTSHGSAVAATTPSAGSSKKNAVVYEYASTMSVSASYPGYSNMAPMVVNEVTATSDYFSKDLMAPTTIAPVFAQKATSVSGSHLPSGFVTVASITTPTPVKPSNNLHQGHLASASAASAAQSGARKADSSSSASLSPSAVASDATSMLGKIPIVGSLFGNLGI</sequence>
<dbReference type="OrthoDB" id="10622358at2759"/>
<evidence type="ECO:0000313" key="3">
    <source>
        <dbReference type="Proteomes" id="UP000631181"/>
    </source>
</evidence>
<feature type="chain" id="PRO_5035283390" evidence="1">
    <location>
        <begin position="18"/>
        <end position="272"/>
    </location>
</feature>
<evidence type="ECO:0000313" key="2">
    <source>
        <dbReference type="EMBL" id="KAF7717527.1"/>
    </source>
</evidence>
<organism evidence="2 3">
    <name type="scientific">Penicillium ucsense</name>
    <dbReference type="NCBI Taxonomy" id="2839758"/>
    <lineage>
        <taxon>Eukaryota</taxon>
        <taxon>Fungi</taxon>
        <taxon>Dikarya</taxon>
        <taxon>Ascomycota</taxon>
        <taxon>Pezizomycotina</taxon>
        <taxon>Eurotiomycetes</taxon>
        <taxon>Eurotiomycetidae</taxon>
        <taxon>Eurotiales</taxon>
        <taxon>Aspergillaceae</taxon>
        <taxon>Penicillium</taxon>
    </lineage>
</organism>
<dbReference type="Proteomes" id="UP000631181">
    <property type="component" value="Unassembled WGS sequence"/>
</dbReference>
<keyword evidence="1" id="KW-0732">Signal</keyword>
<gene>
    <name evidence="2" type="ORF">PECM_004185</name>
</gene>
<name>A0A8J8W6C4_9EURO</name>
<dbReference type="EMBL" id="WIWV01000026">
    <property type="protein sequence ID" value="KAF7717527.1"/>
    <property type="molecule type" value="Genomic_DNA"/>
</dbReference>